<feature type="region of interest" description="Disordered" evidence="1">
    <location>
        <begin position="582"/>
        <end position="603"/>
    </location>
</feature>
<feature type="compositionally biased region" description="Low complexity" evidence="1">
    <location>
        <begin position="157"/>
        <end position="179"/>
    </location>
</feature>
<feature type="signal peptide" evidence="2">
    <location>
        <begin position="1"/>
        <end position="20"/>
    </location>
</feature>
<feature type="compositionally biased region" description="Polar residues" evidence="1">
    <location>
        <begin position="863"/>
        <end position="891"/>
    </location>
</feature>
<evidence type="ECO:0000256" key="2">
    <source>
        <dbReference type="SAM" id="SignalP"/>
    </source>
</evidence>
<feature type="compositionally biased region" description="Polar residues" evidence="1">
    <location>
        <begin position="374"/>
        <end position="387"/>
    </location>
</feature>
<feature type="compositionally biased region" description="Polar residues" evidence="1">
    <location>
        <begin position="460"/>
        <end position="479"/>
    </location>
</feature>
<dbReference type="GeneID" id="137496707"/>
<sequence>MSATKMWILNYSLAILLVLGASDGIANVHTYNPGSNGGYPGYSAAVKRGFDTGSYSSQAYYSGIPMTSGKTDSYTRNKFQGSYVDSVGNDLVYGSVKNAIGTLGYDTSQLSAKGSEMIGSPSVLMPFQQSSYSAPKSVQLTSQIPLQISNESVAKPGSQQSTGSGTMTQSSPLQLSQSSGQQILQPSFQSAVQANRWPFKLLREKLQQTESKTSGYRLVQNPTFSSSRLSKPKMESISQPSLQQILQYGSVPSNLAVTGNELVSQSVQTSGQTVNQPSSLQPPHVDISVVQPSSQLIQQAVDASVAKQLVQVSQSVAQSNDQQPAHGSYVFVAQPSGLTLLKPHKEKLQIGSNLPSKNSHFQTPSFTPLFPYSSQMPRKTSYQSELQQPPPASYQLVSRPDGQHEVQASYQSETPAAQTEHPKQTSYQSVGYPAIQEPAQDGYKSVFPFNGQQLVHTGYQSDTQTGSQHSDQTSYQSVGQPAIQEPAQDGFQSVSPFKGQQLVHASYQSETQTGSQHSDQTSYQSVGQPAIQEPAQDGYQSVSPFNGQQLVQSNYQLEAQPDFQHSAQTDYLSMSQSDVQQMVQASYQSETQNASPQPEQSSYQVMGQLPIQQPAQDGYQSVSQSSGQPLLQASYQSEAQLPIQQPAHDDHQSVSQSSGQQLVQASYQAEAQPAFQQTVGDGYQSVSLSSGPQPVHGSFVFVARPNALTLLKPQKSKVYFKPSSSSPIQTPSFTSGIKSSNQIPVQTNYHSVPQPVQQPAQASYQSVSQSNGQQLVQASYYSDTQSASQQSGKTSYQSVGQLAIQQPAQDSYQSVSPCNGPQMVHTSYQPEAHAVYQQPEQTTYQSEGQLLLQQQTQEGHQSVPHSNGQKLIESSYQSETQPASQHPEQTSYESLGELVIQQPTQEIHQSGSQSSGQQMVQTIYQSDPQSGFHQPAQANYQLVAQSSVLQPVQDGLSLPQAAHQHPAQLGYQIVSLPDGQQLLQGSYQSEAQFALHQPGQTSPQSVDQLAIQQPAQDGHQSVSHCNGQQLVQASYQSDTQSGFHQPAQGSHNLMAQPDVQQPAKIGLSVAQAALQQPAPVSDQSLSPSDGQNLGQASYQLESQHASLESEQSSYQSVGHMYIQQPAQEGHQSVPQTNGQQLVQISYQSESQPAFQHPTQANYESLSQSDGQQQIVKTSYQSETQPALQQPEQTSYQFVGQLAIQHPALEVYLPHSTGEHLLQTSSQSEVQPVLQQPTMVDSVAHPSNLVVESSYEYVDEQGGQAVFKPVHSHAEPLYQVGSKFYLCQEFSPIYKGRFQSPSRPSFSTPSLHAEPVVETYQPQEQFSSETISLAEYQMSPVPVQVVFQPPMLTNSLSLAQSSSFLGVPVQSSYQPQEQSSYETVLQPGLQTTSVLVPSIDQSTLSQAWKSPEVLNFEPVSQSVLPELPIPAQVDLQASKGQNAPEPVPRSRHSSRKLFKLLQKGKS</sequence>
<dbReference type="RefSeq" id="XP_068080457.1">
    <property type="nucleotide sequence ID" value="XM_068224356.1"/>
</dbReference>
<feature type="compositionally biased region" description="Polar residues" evidence="1">
    <location>
        <begin position="506"/>
        <end position="527"/>
    </location>
</feature>
<keyword evidence="2" id="KW-0732">Signal</keyword>
<feature type="chain" id="PRO_5044331279" evidence="2">
    <location>
        <begin position="21"/>
        <end position="1465"/>
    </location>
</feature>
<dbReference type="KEGG" id="dre:137496707"/>
<evidence type="ECO:0000256" key="1">
    <source>
        <dbReference type="SAM" id="MobiDB-lite"/>
    </source>
</evidence>
<feature type="region of interest" description="Disordered" evidence="1">
    <location>
        <begin position="854"/>
        <end position="891"/>
    </location>
</feature>
<feature type="region of interest" description="Disordered" evidence="1">
    <location>
        <begin position="213"/>
        <end position="236"/>
    </location>
</feature>
<accession>A0AB32U0K1</accession>
<feature type="compositionally biased region" description="Basic residues" evidence="1">
    <location>
        <begin position="1448"/>
        <end position="1465"/>
    </location>
</feature>
<feature type="compositionally biased region" description="Polar residues" evidence="1">
    <location>
        <begin position="213"/>
        <end position="229"/>
    </location>
</feature>
<gene>
    <name evidence="4" type="primary">LOC137496707</name>
</gene>
<feature type="region of interest" description="Disordered" evidence="1">
    <location>
        <begin position="1434"/>
        <end position="1465"/>
    </location>
</feature>
<evidence type="ECO:0000313" key="3">
    <source>
        <dbReference type="Proteomes" id="UP000000437"/>
    </source>
</evidence>
<feature type="region of interest" description="Disordered" evidence="1">
    <location>
        <begin position="1149"/>
        <end position="1173"/>
    </location>
</feature>
<dbReference type="Proteomes" id="UP000000437">
    <property type="component" value="Chromosome 11"/>
</dbReference>
<feature type="region of interest" description="Disordered" evidence="1">
    <location>
        <begin position="374"/>
        <end position="427"/>
    </location>
</feature>
<evidence type="ECO:0000313" key="4">
    <source>
        <dbReference type="RefSeq" id="XP_068080457.1"/>
    </source>
</evidence>
<protein>
    <submittedName>
        <fullName evidence="4">Uncharacterized protein isoform X1</fullName>
    </submittedName>
</protein>
<feature type="compositionally biased region" description="Polar residues" evidence="1">
    <location>
        <begin position="998"/>
        <end position="1024"/>
    </location>
</feature>
<name>A0AB32U0K1_DANRE</name>
<feature type="region of interest" description="Disordered" evidence="1">
    <location>
        <begin position="460"/>
        <end position="480"/>
    </location>
</feature>
<feature type="region of interest" description="Disordered" evidence="1">
    <location>
        <begin position="993"/>
        <end position="1024"/>
    </location>
</feature>
<organism evidence="3 4">
    <name type="scientific">Danio rerio</name>
    <name type="common">Zebrafish</name>
    <name type="synonym">Brachydanio rerio</name>
    <dbReference type="NCBI Taxonomy" id="7955"/>
    <lineage>
        <taxon>Eukaryota</taxon>
        <taxon>Metazoa</taxon>
        <taxon>Chordata</taxon>
        <taxon>Craniata</taxon>
        <taxon>Vertebrata</taxon>
        <taxon>Euteleostomi</taxon>
        <taxon>Actinopterygii</taxon>
        <taxon>Neopterygii</taxon>
        <taxon>Teleostei</taxon>
        <taxon>Ostariophysi</taxon>
        <taxon>Cypriniformes</taxon>
        <taxon>Danionidae</taxon>
        <taxon>Danioninae</taxon>
        <taxon>Danio</taxon>
    </lineage>
</organism>
<dbReference type="AlphaFoldDB" id="A0AB32U0K1"/>
<keyword evidence="3" id="KW-1185">Reference proteome</keyword>
<feature type="region of interest" description="Disordered" evidence="1">
    <location>
        <begin position="719"/>
        <end position="740"/>
    </location>
</feature>
<proteinExistence type="predicted"/>
<feature type="region of interest" description="Disordered" evidence="1">
    <location>
        <begin position="503"/>
        <end position="528"/>
    </location>
</feature>
<feature type="compositionally biased region" description="Polar residues" evidence="1">
    <location>
        <begin position="587"/>
        <end position="603"/>
    </location>
</feature>
<feature type="compositionally biased region" description="Polar residues" evidence="1">
    <location>
        <begin position="722"/>
        <end position="740"/>
    </location>
</feature>
<feature type="compositionally biased region" description="Polar residues" evidence="1">
    <location>
        <begin position="406"/>
        <end position="417"/>
    </location>
</feature>
<feature type="region of interest" description="Disordered" evidence="1">
    <location>
        <begin position="149"/>
        <end position="179"/>
    </location>
</feature>
<reference evidence="4" key="1">
    <citation type="submission" date="2025-08" db="UniProtKB">
        <authorList>
            <consortium name="RefSeq"/>
        </authorList>
    </citation>
    <scope>IDENTIFICATION</scope>
    <source>
        <strain evidence="4">Tuebingen</strain>
        <tissue evidence="4">Fibroblasts and whole tissue</tissue>
    </source>
</reference>